<dbReference type="HAMAP" id="MF_01161">
    <property type="entry name" value="tRNA_Ile_lys_synt"/>
    <property type="match status" value="1"/>
</dbReference>
<dbReference type="GO" id="GO:0006400">
    <property type="term" value="P:tRNA modification"/>
    <property type="evidence" value="ECO:0007669"/>
    <property type="project" value="UniProtKB-UniRule"/>
</dbReference>
<dbReference type="EC" id="6.3.4.19" evidence="6"/>
<evidence type="ECO:0000256" key="4">
    <source>
        <dbReference type="ARBA" id="ARBA00022840"/>
    </source>
</evidence>
<name>A0A1Y5SHX5_9RHOB</name>
<comment type="catalytic activity">
    <reaction evidence="5 6">
        <text>cytidine(34) in tRNA(Ile2) + L-lysine + ATP = lysidine(34) in tRNA(Ile2) + AMP + diphosphate + H(+)</text>
        <dbReference type="Rhea" id="RHEA:43744"/>
        <dbReference type="Rhea" id="RHEA-COMP:10625"/>
        <dbReference type="Rhea" id="RHEA-COMP:10670"/>
        <dbReference type="ChEBI" id="CHEBI:15378"/>
        <dbReference type="ChEBI" id="CHEBI:30616"/>
        <dbReference type="ChEBI" id="CHEBI:32551"/>
        <dbReference type="ChEBI" id="CHEBI:33019"/>
        <dbReference type="ChEBI" id="CHEBI:82748"/>
        <dbReference type="ChEBI" id="CHEBI:83665"/>
        <dbReference type="ChEBI" id="CHEBI:456215"/>
        <dbReference type="EC" id="6.3.4.19"/>
    </reaction>
</comment>
<dbReference type="SUPFAM" id="SSF52402">
    <property type="entry name" value="Adenine nucleotide alpha hydrolases-like"/>
    <property type="match status" value="1"/>
</dbReference>
<protein>
    <recommendedName>
        <fullName evidence="6">tRNA(Ile)-lysidine synthase</fullName>
        <ecNumber evidence="6">6.3.4.19</ecNumber>
    </recommendedName>
    <alternativeName>
        <fullName evidence="6">tRNA(Ile)-2-lysyl-cytidine synthase</fullName>
    </alternativeName>
    <alternativeName>
        <fullName evidence="6">tRNA(Ile)-lysidine synthetase</fullName>
    </alternativeName>
</protein>
<evidence type="ECO:0000313" key="8">
    <source>
        <dbReference type="EMBL" id="SLN41209.1"/>
    </source>
</evidence>
<proteinExistence type="inferred from homology"/>
<dbReference type="InterPro" id="IPR012795">
    <property type="entry name" value="tRNA_Ile_lys_synt_N"/>
</dbReference>
<keyword evidence="9" id="KW-1185">Reference proteome</keyword>
<keyword evidence="3 6" id="KW-0547">Nucleotide-binding</keyword>
<keyword evidence="4 6" id="KW-0067">ATP-binding</keyword>
<dbReference type="Proteomes" id="UP000193827">
    <property type="component" value="Unassembled WGS sequence"/>
</dbReference>
<dbReference type="CDD" id="cd01992">
    <property type="entry name" value="TilS_N"/>
    <property type="match status" value="1"/>
</dbReference>
<evidence type="ECO:0000256" key="2">
    <source>
        <dbReference type="ARBA" id="ARBA00022694"/>
    </source>
</evidence>
<evidence type="ECO:0000256" key="1">
    <source>
        <dbReference type="ARBA" id="ARBA00022598"/>
    </source>
</evidence>
<keyword evidence="2 6" id="KW-0819">tRNA processing</keyword>
<organism evidence="8 9">
    <name type="scientific">Roseovarius litorisediminis</name>
    <dbReference type="NCBI Taxonomy" id="1312363"/>
    <lineage>
        <taxon>Bacteria</taxon>
        <taxon>Pseudomonadati</taxon>
        <taxon>Pseudomonadota</taxon>
        <taxon>Alphaproteobacteria</taxon>
        <taxon>Rhodobacterales</taxon>
        <taxon>Roseobacteraceae</taxon>
        <taxon>Roseovarius</taxon>
    </lineage>
</organism>
<sequence length="411" mass="45290">MLRDRIIAHFLPKPPETLGVAVSGGSDSLALLVLLNDWRREGGPKLVAVTVDHRLRDEARDEAEQVARICEGLDIPHETLAWTDWNGQGNLPDQARRARYGLMVDWASARGIDAIALGHTADDQAETFLMRLAREAGVDGLSAMAATRRQGKVIFCRPALHISREELRDVLRDRGMAWVDDPSNADLAYERVRARRVLAALAPLGITAQNLSNVAHHMSDVRDTLYWYAFLAARKSVGFQQGDLLIDRKGFRALRGEIARRLLQDALKWVSGAEYGPRGRAMDLLLDAIRSGNSMTLQGCQITVGTEQLRVSREYNAVAGLRCGTDEIWDGRWKITGPVTVGAEIAALGHEGLSECPEWRESGLPLASVIASPAVWQGRELLAAPVARSENGWSAEMIRDGEHYFAALLSH</sequence>
<evidence type="ECO:0000256" key="6">
    <source>
        <dbReference type="HAMAP-Rule" id="MF_01161"/>
    </source>
</evidence>
<comment type="function">
    <text evidence="6">Ligates lysine onto the cytidine present at position 34 of the AUA codon-specific tRNA(Ile) that contains the anticodon CAU, in an ATP-dependent manner. Cytidine is converted to lysidine, thus changing the amino acid specificity of the tRNA from methionine to isoleucine.</text>
</comment>
<accession>A0A1Y5SHX5</accession>
<dbReference type="EMBL" id="FWFL01000004">
    <property type="protein sequence ID" value="SLN41209.1"/>
    <property type="molecule type" value="Genomic_DNA"/>
</dbReference>
<dbReference type="InterPro" id="IPR014729">
    <property type="entry name" value="Rossmann-like_a/b/a_fold"/>
</dbReference>
<dbReference type="InterPro" id="IPR012094">
    <property type="entry name" value="tRNA_Ile_lys_synt"/>
</dbReference>
<evidence type="ECO:0000256" key="5">
    <source>
        <dbReference type="ARBA" id="ARBA00048539"/>
    </source>
</evidence>
<dbReference type="GO" id="GO:0005524">
    <property type="term" value="F:ATP binding"/>
    <property type="evidence" value="ECO:0007669"/>
    <property type="project" value="UniProtKB-UniRule"/>
</dbReference>
<reference evidence="8 9" key="1">
    <citation type="submission" date="2017-03" db="EMBL/GenBank/DDBJ databases">
        <authorList>
            <person name="Afonso C.L."/>
            <person name="Miller P.J."/>
            <person name="Scott M.A."/>
            <person name="Spackman E."/>
            <person name="Goraichik I."/>
            <person name="Dimitrov K.M."/>
            <person name="Suarez D.L."/>
            <person name="Swayne D.E."/>
        </authorList>
    </citation>
    <scope>NUCLEOTIDE SEQUENCE [LARGE SCALE GENOMIC DNA]</scope>
    <source>
        <strain evidence="8 9">CECT 8287</strain>
    </source>
</reference>
<comment type="subcellular location">
    <subcellularLocation>
        <location evidence="6">Cytoplasm</location>
    </subcellularLocation>
</comment>
<dbReference type="Pfam" id="PF01171">
    <property type="entry name" value="ATP_bind_3"/>
    <property type="match status" value="1"/>
</dbReference>
<dbReference type="PANTHER" id="PTHR43033">
    <property type="entry name" value="TRNA(ILE)-LYSIDINE SYNTHASE-RELATED"/>
    <property type="match status" value="1"/>
</dbReference>
<evidence type="ECO:0000256" key="3">
    <source>
        <dbReference type="ARBA" id="ARBA00022741"/>
    </source>
</evidence>
<dbReference type="AlphaFoldDB" id="A0A1Y5SHX5"/>
<dbReference type="GO" id="GO:0005737">
    <property type="term" value="C:cytoplasm"/>
    <property type="evidence" value="ECO:0007669"/>
    <property type="project" value="UniProtKB-SubCell"/>
</dbReference>
<comment type="domain">
    <text evidence="6">The N-terminal region contains the highly conserved SGGXDS motif, predicted to be a P-loop motif involved in ATP binding.</text>
</comment>
<dbReference type="NCBIfam" id="TIGR02432">
    <property type="entry name" value="lysidine_TilS_N"/>
    <property type="match status" value="1"/>
</dbReference>
<keyword evidence="1 6" id="KW-0436">Ligase</keyword>
<dbReference type="InterPro" id="IPR011063">
    <property type="entry name" value="TilS/TtcA_N"/>
</dbReference>
<comment type="similarity">
    <text evidence="6">Belongs to the tRNA(Ile)-lysidine synthase family.</text>
</comment>
<evidence type="ECO:0000313" key="9">
    <source>
        <dbReference type="Proteomes" id="UP000193827"/>
    </source>
</evidence>
<gene>
    <name evidence="6 8" type="primary">tilS</name>
    <name evidence="8" type="ORF">PEL8287_02054</name>
</gene>
<keyword evidence="6" id="KW-0963">Cytoplasm</keyword>
<dbReference type="PANTHER" id="PTHR43033:SF1">
    <property type="entry name" value="TRNA(ILE)-LYSIDINE SYNTHASE-RELATED"/>
    <property type="match status" value="1"/>
</dbReference>
<dbReference type="Gene3D" id="3.40.50.620">
    <property type="entry name" value="HUPs"/>
    <property type="match status" value="1"/>
</dbReference>
<feature type="domain" description="tRNA(Ile)-lysidine/2-thiocytidine synthase N-terminal" evidence="7">
    <location>
        <begin position="19"/>
        <end position="196"/>
    </location>
</feature>
<evidence type="ECO:0000259" key="7">
    <source>
        <dbReference type="Pfam" id="PF01171"/>
    </source>
</evidence>
<feature type="binding site" evidence="6">
    <location>
        <begin position="23"/>
        <end position="28"/>
    </location>
    <ligand>
        <name>ATP</name>
        <dbReference type="ChEBI" id="CHEBI:30616"/>
    </ligand>
</feature>
<dbReference type="GO" id="GO:0032267">
    <property type="term" value="F:tRNA(Ile)-lysidine synthase activity"/>
    <property type="evidence" value="ECO:0007669"/>
    <property type="project" value="UniProtKB-EC"/>
</dbReference>